<dbReference type="EMBL" id="REFJ01000004">
    <property type="protein sequence ID" value="RMA79336.1"/>
    <property type="molecule type" value="Genomic_DNA"/>
</dbReference>
<comment type="caution">
    <text evidence="2">The sequence shown here is derived from an EMBL/GenBank/DDBJ whole genome shotgun (WGS) entry which is preliminary data.</text>
</comment>
<organism evidence="2 3">
    <name type="scientific">Umboniibacter marinipuniceus</name>
    <dbReference type="NCBI Taxonomy" id="569599"/>
    <lineage>
        <taxon>Bacteria</taxon>
        <taxon>Pseudomonadati</taxon>
        <taxon>Pseudomonadota</taxon>
        <taxon>Gammaproteobacteria</taxon>
        <taxon>Cellvibrionales</taxon>
        <taxon>Cellvibrionaceae</taxon>
        <taxon>Umboniibacter</taxon>
    </lineage>
</organism>
<evidence type="ECO:0000313" key="3">
    <source>
        <dbReference type="Proteomes" id="UP000267187"/>
    </source>
</evidence>
<dbReference type="OrthoDB" id="5402098at2"/>
<evidence type="ECO:0000313" key="2">
    <source>
        <dbReference type="EMBL" id="RMA79336.1"/>
    </source>
</evidence>
<evidence type="ECO:0008006" key="4">
    <source>
        <dbReference type="Google" id="ProtNLM"/>
    </source>
</evidence>
<proteinExistence type="predicted"/>
<sequence length="124" mass="13959">MTVRLLAILLLCFSMAAEANWRSAIPRVTPEDMALLSTAVSEGLNDQPVGTEVAWQNDESGSYGTAKLLRLFTLGDIPCRRIRFTVTTPNKDNWQLDFDFCLNEDGLWERQPGLFNIPEVPQND</sequence>
<gene>
    <name evidence="2" type="ORF">DFR27_1776</name>
</gene>
<keyword evidence="3" id="KW-1185">Reference proteome</keyword>
<dbReference type="AlphaFoldDB" id="A0A3M0A3T7"/>
<protein>
    <recommendedName>
        <fullName evidence="4">Outer membrane surface antigen</fullName>
    </recommendedName>
</protein>
<reference evidence="2 3" key="1">
    <citation type="submission" date="2018-10" db="EMBL/GenBank/DDBJ databases">
        <title>Genomic Encyclopedia of Type Strains, Phase IV (KMG-IV): sequencing the most valuable type-strain genomes for metagenomic binning, comparative biology and taxonomic classification.</title>
        <authorList>
            <person name="Goeker M."/>
        </authorList>
    </citation>
    <scope>NUCLEOTIDE SEQUENCE [LARGE SCALE GENOMIC DNA]</scope>
    <source>
        <strain evidence="2 3">DSM 25080</strain>
    </source>
</reference>
<name>A0A3M0A3T7_9GAMM</name>
<dbReference type="RefSeq" id="WP_121877096.1">
    <property type="nucleotide sequence ID" value="NZ_REFJ01000004.1"/>
</dbReference>
<feature type="chain" id="PRO_5017948779" description="Outer membrane surface antigen" evidence="1">
    <location>
        <begin position="20"/>
        <end position="124"/>
    </location>
</feature>
<keyword evidence="1" id="KW-0732">Signal</keyword>
<dbReference type="Proteomes" id="UP000267187">
    <property type="component" value="Unassembled WGS sequence"/>
</dbReference>
<feature type="signal peptide" evidence="1">
    <location>
        <begin position="1"/>
        <end position="19"/>
    </location>
</feature>
<evidence type="ECO:0000256" key="1">
    <source>
        <dbReference type="SAM" id="SignalP"/>
    </source>
</evidence>
<accession>A0A3M0A3T7</accession>